<dbReference type="EMBL" id="CAEZSU010000038">
    <property type="protein sequence ID" value="CAB4545831.1"/>
    <property type="molecule type" value="Genomic_DNA"/>
</dbReference>
<dbReference type="AlphaFoldDB" id="A0A6J6K3R6"/>
<dbReference type="EMBL" id="CAEZVV010000040">
    <property type="protein sequence ID" value="CAB4643104.1"/>
    <property type="molecule type" value="Genomic_DNA"/>
</dbReference>
<proteinExistence type="predicted"/>
<accession>A0A6J6K3R6</accession>
<sequence>MTAEEPNMEPRTIRRVLGENRFGVFAKERSPCPARDGRVSVGAKGLDGRCILGGIGVVPRSGARHSHVMSLGEVPRSPEHLSEEDQRPGSRI</sequence>
<organism evidence="3">
    <name type="scientific">freshwater metagenome</name>
    <dbReference type="NCBI Taxonomy" id="449393"/>
    <lineage>
        <taxon>unclassified sequences</taxon>
        <taxon>metagenomes</taxon>
        <taxon>ecological metagenomes</taxon>
    </lineage>
</organism>
<evidence type="ECO:0000256" key="1">
    <source>
        <dbReference type="SAM" id="MobiDB-lite"/>
    </source>
</evidence>
<gene>
    <name evidence="2" type="ORF">UFOPK1495_00497</name>
    <name evidence="3" type="ORF">UFOPK2143_00821</name>
</gene>
<feature type="compositionally biased region" description="Basic and acidic residues" evidence="1">
    <location>
        <begin position="76"/>
        <end position="92"/>
    </location>
</feature>
<name>A0A6J6K3R6_9ZZZZ</name>
<feature type="region of interest" description="Disordered" evidence="1">
    <location>
        <begin position="66"/>
        <end position="92"/>
    </location>
</feature>
<evidence type="ECO:0000313" key="2">
    <source>
        <dbReference type="EMBL" id="CAB4545831.1"/>
    </source>
</evidence>
<protein>
    <submittedName>
        <fullName evidence="3">Unannotated protein</fullName>
    </submittedName>
</protein>
<reference evidence="3" key="1">
    <citation type="submission" date="2020-05" db="EMBL/GenBank/DDBJ databases">
        <authorList>
            <person name="Chiriac C."/>
            <person name="Salcher M."/>
            <person name="Ghai R."/>
            <person name="Kavagutti S V."/>
        </authorList>
    </citation>
    <scope>NUCLEOTIDE SEQUENCE</scope>
</reference>
<evidence type="ECO:0000313" key="3">
    <source>
        <dbReference type="EMBL" id="CAB4643104.1"/>
    </source>
</evidence>